<evidence type="ECO:0000313" key="2">
    <source>
        <dbReference type="EMBL" id="KAE9528489.1"/>
    </source>
</evidence>
<keyword evidence="3" id="KW-1185">Reference proteome</keyword>
<feature type="region of interest" description="Disordered" evidence="1">
    <location>
        <begin position="172"/>
        <end position="192"/>
    </location>
</feature>
<dbReference type="AlphaFoldDB" id="A0A6G0T9D1"/>
<protein>
    <submittedName>
        <fullName evidence="2">Uncharacterized protein</fullName>
    </submittedName>
</protein>
<feature type="non-terminal residue" evidence="2">
    <location>
        <position position="249"/>
    </location>
</feature>
<dbReference type="OrthoDB" id="7668649at2759"/>
<reference evidence="2 3" key="1">
    <citation type="submission" date="2019-08" db="EMBL/GenBank/DDBJ databases">
        <title>The genome of the soybean aphid Biotype 1, its phylome, world population structure and adaptation to the North American continent.</title>
        <authorList>
            <person name="Giordano R."/>
            <person name="Donthu R.K."/>
            <person name="Hernandez A.G."/>
            <person name="Wright C.L."/>
            <person name="Zimin A.V."/>
        </authorList>
    </citation>
    <scope>NUCLEOTIDE SEQUENCE [LARGE SCALE GENOMIC DNA]</scope>
    <source>
        <tissue evidence="2">Whole aphids</tissue>
    </source>
</reference>
<dbReference type="EMBL" id="VYZN01000048">
    <property type="protein sequence ID" value="KAE9528489.1"/>
    <property type="molecule type" value="Genomic_DNA"/>
</dbReference>
<organism evidence="2 3">
    <name type="scientific">Aphis glycines</name>
    <name type="common">Soybean aphid</name>
    <dbReference type="NCBI Taxonomy" id="307491"/>
    <lineage>
        <taxon>Eukaryota</taxon>
        <taxon>Metazoa</taxon>
        <taxon>Ecdysozoa</taxon>
        <taxon>Arthropoda</taxon>
        <taxon>Hexapoda</taxon>
        <taxon>Insecta</taxon>
        <taxon>Pterygota</taxon>
        <taxon>Neoptera</taxon>
        <taxon>Paraneoptera</taxon>
        <taxon>Hemiptera</taxon>
        <taxon>Sternorrhyncha</taxon>
        <taxon>Aphidomorpha</taxon>
        <taxon>Aphidoidea</taxon>
        <taxon>Aphididae</taxon>
        <taxon>Aphidini</taxon>
        <taxon>Aphis</taxon>
        <taxon>Aphis</taxon>
    </lineage>
</organism>
<feature type="compositionally biased region" description="Basic and acidic residues" evidence="1">
    <location>
        <begin position="181"/>
        <end position="192"/>
    </location>
</feature>
<proteinExistence type="predicted"/>
<feature type="region of interest" description="Disordered" evidence="1">
    <location>
        <begin position="102"/>
        <end position="126"/>
    </location>
</feature>
<dbReference type="Proteomes" id="UP000475862">
    <property type="component" value="Unassembled WGS sequence"/>
</dbReference>
<name>A0A6G0T9D1_APHGL</name>
<comment type="caution">
    <text evidence="2">The sequence shown here is derived from an EMBL/GenBank/DDBJ whole genome shotgun (WGS) entry which is preliminary data.</text>
</comment>
<gene>
    <name evidence="2" type="ORF">AGLY_012060</name>
</gene>
<evidence type="ECO:0000313" key="3">
    <source>
        <dbReference type="Proteomes" id="UP000475862"/>
    </source>
</evidence>
<evidence type="ECO:0000256" key="1">
    <source>
        <dbReference type="SAM" id="MobiDB-lite"/>
    </source>
</evidence>
<sequence length="249" mass="27964">MFNACNAKHITAAYRERDTDVMRCYSTTDVKTLTRTNYNHCGVLQSVLDDERPSVVTVCYGTVLRLFRPFPWPPPVSSDCSRAVSRGMIFTGRRRRRQLWTRATGPSADGNWAGPTQMDSSPPGSHCTAVIDERRSCEAVDGPATRASAACRRENDDVRSDQRGRVLTGARARASPNQRAIDGRHGERGDGCRTKRWDGGRRDVCWSLHVNRDDDERDDYDNIVTGRNGTDRRRCAGWSMSLVTIIKPN</sequence>
<accession>A0A6G0T9D1</accession>